<comment type="caution">
    <text evidence="4">The sequence shown here is derived from an EMBL/GenBank/DDBJ whole genome shotgun (WGS) entry which is preliminary data.</text>
</comment>
<gene>
    <name evidence="4" type="ORF">GORHZ_203_00170</name>
</gene>
<evidence type="ECO:0000313" key="4">
    <source>
        <dbReference type="EMBL" id="GAB93057.1"/>
    </source>
</evidence>
<name>K6WLM1_9ACTN</name>
<dbReference type="InterPro" id="IPR057326">
    <property type="entry name" value="KR_dom"/>
</dbReference>
<dbReference type="STRING" id="1108045.GORHZ_203_00170"/>
<evidence type="ECO:0000313" key="5">
    <source>
        <dbReference type="Proteomes" id="UP000008363"/>
    </source>
</evidence>
<dbReference type="PROSITE" id="PS00061">
    <property type="entry name" value="ADH_SHORT"/>
    <property type="match status" value="1"/>
</dbReference>
<evidence type="ECO:0000256" key="2">
    <source>
        <dbReference type="ARBA" id="ARBA00023002"/>
    </source>
</evidence>
<comment type="similarity">
    <text evidence="1">Belongs to the short-chain dehydrogenases/reductases (SDR) family.</text>
</comment>
<dbReference type="CDD" id="cd05233">
    <property type="entry name" value="SDR_c"/>
    <property type="match status" value="1"/>
</dbReference>
<dbReference type="PRINTS" id="PR00080">
    <property type="entry name" value="SDRFAMILY"/>
</dbReference>
<dbReference type="GO" id="GO:0016491">
    <property type="term" value="F:oxidoreductase activity"/>
    <property type="evidence" value="ECO:0007669"/>
    <property type="project" value="UniProtKB-KW"/>
</dbReference>
<sequence>MGDLLAGKTVIITGAGGGIGLDTALHLHDEGAQVVATVHSESGLGKLEIGSDRLIGKVVDVTDEEQVKGLIDFTVEKFGRLDGIVNNAGVLKPGTILDASVEDYQKTFDVNVKGVFLGTKYAIPEMLKVGGGSIVNFGSINSIGAEKMLTTYTASKGAVLTLSKAVALDFGAQGIRVNTLCPGFVDTPLNVPHYTALGGREELEAGLPDFQPIGRAILPIEIAHSVSFLLSDRSTAITGTAFVVDGGVLAGA</sequence>
<keyword evidence="5" id="KW-1185">Reference proteome</keyword>
<protein>
    <submittedName>
        <fullName evidence="4">Putative oxidoreductase</fullName>
    </submittedName>
</protein>
<proteinExistence type="inferred from homology"/>
<dbReference type="eggNOG" id="COG1028">
    <property type="taxonomic scope" value="Bacteria"/>
</dbReference>
<dbReference type="PRINTS" id="PR00081">
    <property type="entry name" value="GDHRDH"/>
</dbReference>
<feature type="domain" description="Ketoreductase" evidence="3">
    <location>
        <begin position="8"/>
        <end position="143"/>
    </location>
</feature>
<evidence type="ECO:0000259" key="3">
    <source>
        <dbReference type="SMART" id="SM00822"/>
    </source>
</evidence>
<reference evidence="4 5" key="1">
    <citation type="submission" date="2012-08" db="EMBL/GenBank/DDBJ databases">
        <title>Whole genome shotgun sequence of Gordonia rhizosphera NBRC 16068.</title>
        <authorList>
            <person name="Takarada H."/>
            <person name="Isaki S."/>
            <person name="Hosoyama A."/>
            <person name="Tsuchikane K."/>
            <person name="Katsumata H."/>
            <person name="Baba S."/>
            <person name="Ohji S."/>
            <person name="Yamazaki S."/>
            <person name="Fujita N."/>
        </authorList>
    </citation>
    <scope>NUCLEOTIDE SEQUENCE [LARGE SCALE GENOMIC DNA]</scope>
    <source>
        <strain evidence="4 5">NBRC 16068</strain>
    </source>
</reference>
<dbReference type="Proteomes" id="UP000008363">
    <property type="component" value="Unassembled WGS sequence"/>
</dbReference>
<dbReference type="InterPro" id="IPR051122">
    <property type="entry name" value="SDR_DHRS6-like"/>
</dbReference>
<dbReference type="SMART" id="SM00822">
    <property type="entry name" value="PKS_KR"/>
    <property type="match status" value="1"/>
</dbReference>
<dbReference type="AlphaFoldDB" id="K6WLM1"/>
<keyword evidence="2" id="KW-0560">Oxidoreductase</keyword>
<dbReference type="InterPro" id="IPR002347">
    <property type="entry name" value="SDR_fam"/>
</dbReference>
<dbReference type="FunFam" id="3.40.50.720:FF:000084">
    <property type="entry name" value="Short-chain dehydrogenase reductase"/>
    <property type="match status" value="1"/>
</dbReference>
<dbReference type="Pfam" id="PF13561">
    <property type="entry name" value="adh_short_C2"/>
    <property type="match status" value="1"/>
</dbReference>
<evidence type="ECO:0000256" key="1">
    <source>
        <dbReference type="ARBA" id="ARBA00006484"/>
    </source>
</evidence>
<dbReference type="SUPFAM" id="SSF51735">
    <property type="entry name" value="NAD(P)-binding Rossmann-fold domains"/>
    <property type="match status" value="1"/>
</dbReference>
<dbReference type="Gene3D" id="3.40.50.720">
    <property type="entry name" value="NAD(P)-binding Rossmann-like Domain"/>
    <property type="match status" value="1"/>
</dbReference>
<dbReference type="OrthoDB" id="158573at2"/>
<dbReference type="PANTHER" id="PTHR43477">
    <property type="entry name" value="DIHYDROANTICAPSIN 7-DEHYDROGENASE"/>
    <property type="match status" value="1"/>
</dbReference>
<dbReference type="RefSeq" id="WP_006337932.1">
    <property type="nucleotide sequence ID" value="NZ_BAHC01000203.1"/>
</dbReference>
<dbReference type="PANTHER" id="PTHR43477:SF1">
    <property type="entry name" value="DIHYDROANTICAPSIN 7-DEHYDROGENASE"/>
    <property type="match status" value="1"/>
</dbReference>
<accession>K6WLM1</accession>
<dbReference type="InterPro" id="IPR020904">
    <property type="entry name" value="Sc_DH/Rdtase_CS"/>
</dbReference>
<organism evidence="4 5">
    <name type="scientific">Gordonia rhizosphera NBRC 16068</name>
    <dbReference type="NCBI Taxonomy" id="1108045"/>
    <lineage>
        <taxon>Bacteria</taxon>
        <taxon>Bacillati</taxon>
        <taxon>Actinomycetota</taxon>
        <taxon>Actinomycetes</taxon>
        <taxon>Mycobacteriales</taxon>
        <taxon>Gordoniaceae</taxon>
        <taxon>Gordonia</taxon>
    </lineage>
</organism>
<dbReference type="EMBL" id="BAHC01000203">
    <property type="protein sequence ID" value="GAB93057.1"/>
    <property type="molecule type" value="Genomic_DNA"/>
</dbReference>
<dbReference type="InterPro" id="IPR036291">
    <property type="entry name" value="NAD(P)-bd_dom_sf"/>
</dbReference>